<organism evidence="6">
    <name type="scientific">Neospora caninum (strain Liverpool)</name>
    <dbReference type="NCBI Taxonomy" id="572307"/>
    <lineage>
        <taxon>Eukaryota</taxon>
        <taxon>Sar</taxon>
        <taxon>Alveolata</taxon>
        <taxon>Apicomplexa</taxon>
        <taxon>Conoidasida</taxon>
        <taxon>Coccidia</taxon>
        <taxon>Eucoccidiorida</taxon>
        <taxon>Eimeriorina</taxon>
        <taxon>Sarcocystidae</taxon>
        <taxon>Neospora</taxon>
    </lineage>
</organism>
<dbReference type="InterPro" id="IPR019734">
    <property type="entry name" value="TPR_rpt"/>
</dbReference>
<feature type="compositionally biased region" description="Polar residues" evidence="4">
    <location>
        <begin position="32"/>
        <end position="44"/>
    </location>
</feature>
<feature type="repeat" description="TPR" evidence="3">
    <location>
        <begin position="679"/>
        <end position="712"/>
    </location>
</feature>
<evidence type="ECO:0000256" key="2">
    <source>
        <dbReference type="ARBA" id="ARBA00022803"/>
    </source>
</evidence>
<dbReference type="Pfam" id="PF13432">
    <property type="entry name" value="TPR_16"/>
    <property type="match status" value="1"/>
</dbReference>
<feature type="compositionally biased region" description="Basic and acidic residues" evidence="4">
    <location>
        <begin position="585"/>
        <end position="595"/>
    </location>
</feature>
<feature type="compositionally biased region" description="Polar residues" evidence="4">
    <location>
        <begin position="379"/>
        <end position="389"/>
    </location>
</feature>
<evidence type="ECO:0000256" key="4">
    <source>
        <dbReference type="SAM" id="MobiDB-lite"/>
    </source>
</evidence>
<dbReference type="PROSITE" id="PS50005">
    <property type="entry name" value="TPR"/>
    <property type="match status" value="3"/>
</dbReference>
<accession>A0A0F7ULR0</accession>
<dbReference type="PANTHER" id="PTHR44943">
    <property type="entry name" value="CELLULOSE SYNTHASE OPERON PROTEIN C"/>
    <property type="match status" value="1"/>
</dbReference>
<dbReference type="InterPro" id="IPR051685">
    <property type="entry name" value="Ycf3/AcsC/BcsC/TPR_MFPF"/>
</dbReference>
<evidence type="ECO:0000256" key="5">
    <source>
        <dbReference type="SAM" id="Phobius"/>
    </source>
</evidence>
<keyword evidence="1" id="KW-0677">Repeat</keyword>
<feature type="compositionally biased region" description="Basic and acidic residues" evidence="4">
    <location>
        <begin position="507"/>
        <end position="572"/>
    </location>
</feature>
<gene>
    <name evidence="6" type="ORF">BN1204_067370</name>
</gene>
<keyword evidence="5" id="KW-0472">Membrane</keyword>
<dbReference type="Pfam" id="PF13181">
    <property type="entry name" value="TPR_8"/>
    <property type="match status" value="1"/>
</dbReference>
<name>A0A0F7ULR0_NEOCL</name>
<keyword evidence="5" id="KW-1133">Transmembrane helix</keyword>
<evidence type="ECO:0000256" key="1">
    <source>
        <dbReference type="ARBA" id="ARBA00022737"/>
    </source>
</evidence>
<proteinExistence type="predicted"/>
<dbReference type="PANTHER" id="PTHR44943:SF4">
    <property type="entry name" value="TPR REPEAT-CONTAINING PROTEIN MJ0798"/>
    <property type="match status" value="1"/>
</dbReference>
<sequence length="981" mass="107206">MASKIEQPTVPSSGRHAPRQLCKESPTAGCSPASNSEPQQQLSIKLQPPDISPCVSSLDDRPSVAFSLLGSDAHRRHDGASISFSAHRGTPSSTRSAPTPQLGRSNTTQGIFGQLPSSYSPSTEGKKTDSTPMFAEPVVGSLLMPDGVTIRRPPKLGISSGDPVGTHILRRRTACPLPESASPSGPFASHLNLSLHRRSVNTSWQRNFRASAWASGSRRRVPISRHLNSTADSLPRIVAFSPSLNRALFQDTCLIAPLRSASSSALSASPQVATSVSEPPPYVPDPLSLELQQSPDSCLKPVDGVTSSPGSSCQVLPLQELDSPLPRLTRPLVSTHDAAVADGEAASAQSVPGEHADSLCREAQKTGVTRAPLGGVSPFSHSDGSTLPGPSSPEMGTAGKIGEALPEHEGILAQDDISRETKRYEDELAVNPKNEEAVYQLGVLKFRAGRVDDAIKLVSEFLHAHAPKRPKMEGRPQDSVQHDTGSLDRECGGADARADKQLNAPEHGQEDGAVRAREGQEAGGHSREERASRESGENNEDNKELSTRDERKENEKETERAEAGTTKSKEETIPDTLSSNRNKQSGREQDGRVDTEGESTEEQLDWRIGKAAPIQKLYNVILDRRSQINRRAKDILEDWGPPVYLQLEKLLGHLWFEAENFPDAVRHYWRCIDICPEDAQLFTNLGLAYYEMEAMKEATAAFEQAIKLNDRDATSLSVLAMLLMDEFAEAEEGRLRAIEESSEEPVLPSEEERLRRLREGTERCVAMLQKCLDIDENNILAKLHLSQVYVYREEWDRSEEILHALLEENPDDTHILNNLGQVALQKSDHEKALHFLERVLKINPEDELAHMHICELLCKTNQPARALEHFKLCCESSPDSVSLHATCGLPLCEVGKEKEVIAAYAEFIKAHPDSAAAKTFKRSLGSMGEDVGFLESTTIIVFIVLPILLLVIILLGCANFFASLASPSSSPLSDASHHSEL</sequence>
<dbReference type="InterPro" id="IPR011990">
    <property type="entry name" value="TPR-like_helical_dom_sf"/>
</dbReference>
<evidence type="ECO:0000313" key="6">
    <source>
        <dbReference type="EMBL" id="CEL71074.1"/>
    </source>
</evidence>
<evidence type="ECO:0000256" key="3">
    <source>
        <dbReference type="PROSITE-ProRule" id="PRU00339"/>
    </source>
</evidence>
<feature type="repeat" description="TPR" evidence="3">
    <location>
        <begin position="813"/>
        <end position="846"/>
    </location>
</feature>
<dbReference type="EMBL" id="LN714487">
    <property type="protein sequence ID" value="CEL71074.1"/>
    <property type="molecule type" value="Genomic_DNA"/>
</dbReference>
<dbReference type="SUPFAM" id="SSF48452">
    <property type="entry name" value="TPR-like"/>
    <property type="match status" value="1"/>
</dbReference>
<dbReference type="SMART" id="SM00028">
    <property type="entry name" value="TPR"/>
    <property type="match status" value="5"/>
</dbReference>
<dbReference type="AlphaFoldDB" id="A0A0F7ULR0"/>
<reference evidence="6" key="1">
    <citation type="journal article" date="2015" name="PLoS ONE">
        <title>Comprehensive Evaluation of Toxoplasma gondii VEG and Neospora caninum LIV Genomes with Tachyzoite Stage Transcriptome and Proteome Defines Novel Transcript Features.</title>
        <authorList>
            <person name="Ramaprasad A."/>
            <person name="Mourier T."/>
            <person name="Naeem R."/>
            <person name="Malas T.B."/>
            <person name="Moussa E."/>
            <person name="Panigrahi A."/>
            <person name="Vermont S.J."/>
            <person name="Otto T.D."/>
            <person name="Wastling J."/>
            <person name="Pain A."/>
        </authorList>
    </citation>
    <scope>NUCLEOTIDE SEQUENCE</scope>
    <source>
        <strain evidence="6">Liverpool</strain>
    </source>
</reference>
<feature type="transmembrane region" description="Helical" evidence="5">
    <location>
        <begin position="939"/>
        <end position="962"/>
    </location>
</feature>
<feature type="compositionally biased region" description="Polar residues" evidence="4">
    <location>
        <begin position="90"/>
        <end position="123"/>
    </location>
</feature>
<feature type="region of interest" description="Disordered" evidence="4">
    <location>
        <begin position="82"/>
        <end position="133"/>
    </location>
</feature>
<feature type="compositionally biased region" description="Basic and acidic residues" evidence="4">
    <location>
        <begin position="485"/>
        <end position="500"/>
    </location>
</feature>
<keyword evidence="2 3" id="KW-0802">TPR repeat</keyword>
<feature type="region of interest" description="Disordered" evidence="4">
    <location>
        <begin position="1"/>
        <end position="58"/>
    </location>
</feature>
<protein>
    <submittedName>
        <fullName evidence="6">Tetratricopeptide repeat-containing protein</fullName>
    </submittedName>
</protein>
<feature type="repeat" description="TPR" evidence="3">
    <location>
        <begin position="645"/>
        <end position="678"/>
    </location>
</feature>
<feature type="region of interest" description="Disordered" evidence="4">
    <location>
        <begin position="467"/>
        <end position="604"/>
    </location>
</feature>
<dbReference type="PROSITE" id="PS50293">
    <property type="entry name" value="TPR_REGION"/>
    <property type="match status" value="2"/>
</dbReference>
<feature type="region of interest" description="Disordered" evidence="4">
    <location>
        <begin position="368"/>
        <end position="408"/>
    </location>
</feature>
<keyword evidence="5" id="KW-0812">Transmembrane</keyword>
<dbReference type="Gene3D" id="1.25.40.10">
    <property type="entry name" value="Tetratricopeptide repeat domain"/>
    <property type="match status" value="2"/>
</dbReference>